<dbReference type="InterPro" id="IPR003877">
    <property type="entry name" value="SPRY_dom"/>
</dbReference>
<evidence type="ECO:0000313" key="13">
    <source>
        <dbReference type="Proteomes" id="UP000018468"/>
    </source>
</evidence>
<evidence type="ECO:0000259" key="9">
    <source>
        <dbReference type="PROSITE" id="PS50089"/>
    </source>
</evidence>
<dbReference type="OrthoDB" id="6270329at2759"/>
<dbReference type="PRINTS" id="PR01407">
    <property type="entry name" value="BUTYPHLNCDUF"/>
</dbReference>
<feature type="domain" description="B30.2/SPRY" evidence="11">
    <location>
        <begin position="354"/>
        <end position="550"/>
    </location>
</feature>
<dbReference type="Pfam" id="PF13923">
    <property type="entry name" value="zf-C3HC4_2"/>
    <property type="match status" value="1"/>
</dbReference>
<dbReference type="PANTHER" id="PTHR25465">
    <property type="entry name" value="B-BOX DOMAIN CONTAINING"/>
    <property type="match status" value="1"/>
</dbReference>
<organism evidence="12 13">
    <name type="scientific">Lepisosteus oculatus</name>
    <name type="common">Spotted gar</name>
    <dbReference type="NCBI Taxonomy" id="7918"/>
    <lineage>
        <taxon>Eukaryota</taxon>
        <taxon>Metazoa</taxon>
        <taxon>Chordata</taxon>
        <taxon>Craniata</taxon>
        <taxon>Vertebrata</taxon>
        <taxon>Euteleostomi</taxon>
        <taxon>Actinopterygii</taxon>
        <taxon>Neopterygii</taxon>
        <taxon>Holostei</taxon>
        <taxon>Semionotiformes</taxon>
        <taxon>Lepisosteidae</taxon>
        <taxon>Lepisosteus</taxon>
    </lineage>
</organism>
<dbReference type="PROSITE" id="PS00518">
    <property type="entry name" value="ZF_RING_1"/>
    <property type="match status" value="1"/>
</dbReference>
<dbReference type="InterPro" id="IPR006574">
    <property type="entry name" value="PRY"/>
</dbReference>
<dbReference type="EMBL" id="AHAT01036939">
    <property type="status" value="NOT_ANNOTATED_CDS"/>
    <property type="molecule type" value="Genomic_DNA"/>
</dbReference>
<dbReference type="GeneTree" id="ENSGT01040000240385"/>
<dbReference type="SUPFAM" id="SSF49899">
    <property type="entry name" value="Concanavalin A-like lectins/glucanases"/>
    <property type="match status" value="1"/>
</dbReference>
<feature type="compositionally biased region" description="Basic and acidic residues" evidence="8">
    <location>
        <begin position="389"/>
        <end position="403"/>
    </location>
</feature>
<feature type="domain" description="RING-type" evidence="9">
    <location>
        <begin position="28"/>
        <end position="66"/>
    </location>
</feature>
<evidence type="ECO:0000256" key="1">
    <source>
        <dbReference type="ARBA" id="ARBA00022588"/>
    </source>
</evidence>
<sequence>MDSPSDEERDFPSGTGMPQVVDESHLKCSICLDVFEKPVSTLCGHNFCQKCLQQHLFYREECPLCKTLLLTRPGLPINTTLSEIAERFRKSANRIPEDGFARPEDVACDVCRGRKQKAAKSCLVCLTSYCRAHLRPHSTVKRLTKHKLVVPVRDLEDRMCVDHDRPLDLFCRDEQVCICVRCIDVSHKTHECISAETECRKRKAELGVTQGKMEQTIKDRQEKVDEIKELIDLSKTSTNKEIEDIKEVFQAVICAVQKAQDDIIKPMEEKQKEVEGEAEGLIKELEEEITELRKRISGLEELSSNEDHIHFLQNIPSLQPPPKSKDWSDVTVDTDLCLGTVRTPVSELLESINEELEKLSAIELKRIRKYSDDVTLDSSTAHPNLVLSEDGREVQDGDKRQDLPDSPQRYDLFGSVLGAQGFSAGRHYWEVEVEEKSGWDLGVARESVNRKGNITLNPESGYWAVILWNGNQYCALTDPLTLLSVTPKPQKVGVYVDYEEGQVSFYNVEANSHIYTFTDTFTEKLYPYFSPHLQQNGQNTAPLVISHVKIHKK</sequence>
<dbReference type="STRING" id="7918.ENSLOCP00000002696"/>
<evidence type="ECO:0000256" key="5">
    <source>
        <dbReference type="ARBA" id="ARBA00022859"/>
    </source>
</evidence>
<evidence type="ECO:0000256" key="8">
    <source>
        <dbReference type="SAM" id="MobiDB-lite"/>
    </source>
</evidence>
<dbReference type="Pfam" id="PF00622">
    <property type="entry name" value="SPRY"/>
    <property type="match status" value="1"/>
</dbReference>
<keyword evidence="1" id="KW-0399">Innate immunity</keyword>
<dbReference type="FunFam" id="2.60.120.920:FF:000004">
    <property type="entry name" value="Butyrophilin subfamily 1 member A1"/>
    <property type="match status" value="1"/>
</dbReference>
<evidence type="ECO:0000259" key="10">
    <source>
        <dbReference type="PROSITE" id="PS50119"/>
    </source>
</evidence>
<dbReference type="PROSITE" id="PS50089">
    <property type="entry name" value="ZF_RING_2"/>
    <property type="match status" value="1"/>
</dbReference>
<dbReference type="Gene3D" id="4.10.830.40">
    <property type="match status" value="1"/>
</dbReference>
<keyword evidence="13" id="KW-1185">Reference proteome</keyword>
<dbReference type="Ensembl" id="ENSLOCT00000002702.1">
    <property type="protein sequence ID" value="ENSLOCP00000002696.1"/>
    <property type="gene ID" value="ENSLOCG00000002307.1"/>
</dbReference>
<dbReference type="SMART" id="SM00589">
    <property type="entry name" value="PRY"/>
    <property type="match status" value="1"/>
</dbReference>
<dbReference type="SMART" id="SM00184">
    <property type="entry name" value="RING"/>
    <property type="match status" value="1"/>
</dbReference>
<dbReference type="InterPro" id="IPR017907">
    <property type="entry name" value="Znf_RING_CS"/>
</dbReference>
<dbReference type="InterPro" id="IPR058030">
    <property type="entry name" value="TRIM8/14/16/25/29/45/65_CC"/>
</dbReference>
<dbReference type="InterPro" id="IPR003879">
    <property type="entry name" value="Butyrophylin_SPRY"/>
</dbReference>
<keyword evidence="5" id="KW-0391">Immunity</keyword>
<dbReference type="GO" id="GO:0008270">
    <property type="term" value="F:zinc ion binding"/>
    <property type="evidence" value="ECO:0007669"/>
    <property type="project" value="UniProtKB-KW"/>
</dbReference>
<keyword evidence="4" id="KW-0862">Zinc</keyword>
<dbReference type="InterPro" id="IPR001841">
    <property type="entry name" value="Znf_RING"/>
</dbReference>
<dbReference type="Pfam" id="PF00643">
    <property type="entry name" value="zf-B_box"/>
    <property type="match status" value="1"/>
</dbReference>
<dbReference type="InterPro" id="IPR013083">
    <property type="entry name" value="Znf_RING/FYVE/PHD"/>
</dbReference>
<dbReference type="Gene3D" id="3.30.40.10">
    <property type="entry name" value="Zinc/RING finger domain, C3HC4 (zinc finger)"/>
    <property type="match status" value="1"/>
</dbReference>
<dbReference type="InterPro" id="IPR000315">
    <property type="entry name" value="Znf_B-box"/>
</dbReference>
<dbReference type="InterPro" id="IPR051051">
    <property type="entry name" value="E3_ubiq-ligase_TRIM/RNF"/>
</dbReference>
<dbReference type="CDD" id="cd19769">
    <property type="entry name" value="Bbox2_TRIM16-like"/>
    <property type="match status" value="1"/>
</dbReference>
<evidence type="ECO:0000256" key="3">
    <source>
        <dbReference type="ARBA" id="ARBA00022771"/>
    </source>
</evidence>
<reference evidence="12" key="3">
    <citation type="submission" date="2025-09" db="UniProtKB">
        <authorList>
            <consortium name="Ensembl"/>
        </authorList>
    </citation>
    <scope>IDENTIFICATION</scope>
</reference>
<dbReference type="InterPro" id="IPR043136">
    <property type="entry name" value="B30.2/SPRY_sf"/>
</dbReference>
<reference evidence="12" key="2">
    <citation type="submission" date="2025-08" db="UniProtKB">
        <authorList>
            <consortium name="Ensembl"/>
        </authorList>
    </citation>
    <scope>IDENTIFICATION</scope>
</reference>
<proteinExistence type="predicted"/>
<evidence type="ECO:0000256" key="6">
    <source>
        <dbReference type="PROSITE-ProRule" id="PRU00024"/>
    </source>
</evidence>
<dbReference type="InterPro" id="IPR001870">
    <property type="entry name" value="B30.2/SPRY"/>
</dbReference>
<dbReference type="SUPFAM" id="SSF57845">
    <property type="entry name" value="B-box zinc-binding domain"/>
    <property type="match status" value="1"/>
</dbReference>
<dbReference type="GO" id="GO:0005737">
    <property type="term" value="C:cytoplasm"/>
    <property type="evidence" value="ECO:0000318"/>
    <property type="project" value="GO_Central"/>
</dbReference>
<dbReference type="SMART" id="SM00449">
    <property type="entry name" value="SPRY"/>
    <property type="match status" value="1"/>
</dbReference>
<dbReference type="AlphaFoldDB" id="W5M2T8"/>
<feature type="coiled-coil region" evidence="7">
    <location>
        <begin position="268"/>
        <end position="302"/>
    </location>
</feature>
<keyword evidence="3 6" id="KW-0863">Zinc-finger</keyword>
<dbReference type="InParanoid" id="W5M2T8"/>
<dbReference type="InterPro" id="IPR013320">
    <property type="entry name" value="ConA-like_dom_sf"/>
</dbReference>
<dbReference type="PROSITE" id="PS50119">
    <property type="entry name" value="ZF_BBOX"/>
    <property type="match status" value="1"/>
</dbReference>
<dbReference type="PROSITE" id="PS50188">
    <property type="entry name" value="B302_SPRY"/>
    <property type="match status" value="1"/>
</dbReference>
<feature type="domain" description="B box-type" evidence="10">
    <location>
        <begin position="155"/>
        <end position="195"/>
    </location>
</feature>
<dbReference type="EMBL" id="AHAT01036938">
    <property type="status" value="NOT_ANNOTATED_CDS"/>
    <property type="molecule type" value="Genomic_DNA"/>
</dbReference>
<dbReference type="Gene3D" id="2.60.120.920">
    <property type="match status" value="1"/>
</dbReference>
<dbReference type="Pfam" id="PF25600">
    <property type="entry name" value="TRIM_CC"/>
    <property type="match status" value="1"/>
</dbReference>
<keyword evidence="7" id="KW-0175">Coiled coil</keyword>
<dbReference type="PANTHER" id="PTHR25465:SF32">
    <property type="entry name" value="BLOODTHIRSTY-RELATED GENE FAMILY, MEMBER 16 ISOFORM X1-RELATED"/>
    <property type="match status" value="1"/>
</dbReference>
<dbReference type="eggNOG" id="KOG2177">
    <property type="taxonomic scope" value="Eukaryota"/>
</dbReference>
<evidence type="ECO:0000313" key="12">
    <source>
        <dbReference type="Ensembl" id="ENSLOCP00000002696.1"/>
    </source>
</evidence>
<dbReference type="HOGENOM" id="CLU_013137_0_2_1"/>
<accession>W5M2T8</accession>
<protein>
    <submittedName>
        <fullName evidence="12">E3 ubiquitin-protein ligase TRIM39-like</fullName>
    </submittedName>
</protein>
<feature type="region of interest" description="Disordered" evidence="8">
    <location>
        <begin position="381"/>
        <end position="405"/>
    </location>
</feature>
<keyword evidence="2" id="KW-0479">Metal-binding</keyword>
<dbReference type="SUPFAM" id="SSF57850">
    <property type="entry name" value="RING/U-box"/>
    <property type="match status" value="1"/>
</dbReference>
<evidence type="ECO:0000256" key="2">
    <source>
        <dbReference type="ARBA" id="ARBA00022723"/>
    </source>
</evidence>
<dbReference type="Pfam" id="PF13765">
    <property type="entry name" value="PRY"/>
    <property type="match status" value="1"/>
</dbReference>
<dbReference type="CDD" id="cd13733">
    <property type="entry name" value="SPRY_PRY_C-I_1"/>
    <property type="match status" value="1"/>
</dbReference>
<dbReference type="Gene3D" id="3.30.160.60">
    <property type="entry name" value="Classic Zinc Finger"/>
    <property type="match status" value="1"/>
</dbReference>
<dbReference type="Bgee" id="ENSLOCG00000002307">
    <property type="expression patterns" value="Expressed in intestine and 9 other cell types or tissues"/>
</dbReference>
<evidence type="ECO:0000256" key="4">
    <source>
        <dbReference type="ARBA" id="ARBA00022833"/>
    </source>
</evidence>
<dbReference type="Proteomes" id="UP000018468">
    <property type="component" value="Linkage group LG5"/>
</dbReference>
<evidence type="ECO:0000259" key="11">
    <source>
        <dbReference type="PROSITE" id="PS50188"/>
    </source>
</evidence>
<evidence type="ECO:0000256" key="7">
    <source>
        <dbReference type="SAM" id="Coils"/>
    </source>
</evidence>
<dbReference type="GO" id="GO:0045087">
    <property type="term" value="P:innate immune response"/>
    <property type="evidence" value="ECO:0000318"/>
    <property type="project" value="GO_Central"/>
</dbReference>
<dbReference type="EMBL" id="AHAT01036940">
    <property type="status" value="NOT_ANNOTATED_CDS"/>
    <property type="molecule type" value="Genomic_DNA"/>
</dbReference>
<dbReference type="OMA" id="THECISA"/>
<reference evidence="13" key="1">
    <citation type="submission" date="2011-12" db="EMBL/GenBank/DDBJ databases">
        <title>The Draft Genome of Lepisosteus oculatus.</title>
        <authorList>
            <consortium name="The Broad Institute Genome Assembly &amp; Analysis Group"/>
            <consortium name="Computational R&amp;D Group"/>
            <consortium name="and Sequencing Platform"/>
            <person name="Di Palma F."/>
            <person name="Alfoldi J."/>
            <person name="Johnson J."/>
            <person name="Berlin A."/>
            <person name="Gnerre S."/>
            <person name="Jaffe D."/>
            <person name="MacCallum I."/>
            <person name="Young S."/>
            <person name="Walker B.J."/>
            <person name="Lander E.S."/>
            <person name="Lindblad-Toh K."/>
        </authorList>
    </citation>
    <scope>NUCLEOTIDE SEQUENCE [LARGE SCALE GENOMIC DNA]</scope>
</reference>
<dbReference type="GO" id="GO:0061630">
    <property type="term" value="F:ubiquitin protein ligase activity"/>
    <property type="evidence" value="ECO:0000318"/>
    <property type="project" value="GO_Central"/>
</dbReference>
<name>W5M2T8_LEPOC</name>